<keyword evidence="2" id="KW-1185">Reference proteome</keyword>
<evidence type="ECO:0000313" key="2">
    <source>
        <dbReference type="Proteomes" id="UP001497680"/>
    </source>
</evidence>
<organism evidence="1 2">
    <name type="scientific">Hypoxylon rubiginosum</name>
    <dbReference type="NCBI Taxonomy" id="110542"/>
    <lineage>
        <taxon>Eukaryota</taxon>
        <taxon>Fungi</taxon>
        <taxon>Dikarya</taxon>
        <taxon>Ascomycota</taxon>
        <taxon>Pezizomycotina</taxon>
        <taxon>Sordariomycetes</taxon>
        <taxon>Xylariomycetidae</taxon>
        <taxon>Xylariales</taxon>
        <taxon>Hypoxylaceae</taxon>
        <taxon>Hypoxylon</taxon>
    </lineage>
</organism>
<sequence length="293" mass="32927">MGAFTTLSTEARTVTWHQIPEWQRDNKYILSGYRQAKANYLEILASLTFLHNETCNVYTHLVGALLLPLIAVAFMRVLSEPQFLNVSETDYAMFGIYFLCAECCLVLSATFHLLAAHSHDVDQFWHRMDLLGIVIVIVGTFVPGIHYIFSCDPGLQKLHWGIIIASGFTTAGLTSIPGLTTPRWRNAKVGSFVALGASAFIPLLHGVQLYGLEYMLQYSGMRWYMLELILYGAGFRIPERFAPGKFDIWGSSHQIFHISILCAMYVHAVGLTQAFAAYHSLDICNMRTAYRAN</sequence>
<evidence type="ECO:0000313" key="1">
    <source>
        <dbReference type="EMBL" id="KAI6083015.1"/>
    </source>
</evidence>
<name>A0ACC0CRU7_9PEZI</name>
<dbReference type="EMBL" id="MU394359">
    <property type="protein sequence ID" value="KAI6083015.1"/>
    <property type="molecule type" value="Genomic_DNA"/>
</dbReference>
<accession>A0ACC0CRU7</accession>
<gene>
    <name evidence="1" type="ORF">F4821DRAFT_281344</name>
</gene>
<comment type="caution">
    <text evidence="1">The sequence shown here is derived from an EMBL/GenBank/DDBJ whole genome shotgun (WGS) entry which is preliminary data.</text>
</comment>
<reference evidence="1 2" key="1">
    <citation type="journal article" date="2022" name="New Phytol.">
        <title>Ecological generalism drives hyperdiversity of secondary metabolite gene clusters in xylarialean endophytes.</title>
        <authorList>
            <person name="Franco M.E.E."/>
            <person name="Wisecaver J.H."/>
            <person name="Arnold A.E."/>
            <person name="Ju Y.M."/>
            <person name="Slot J.C."/>
            <person name="Ahrendt S."/>
            <person name="Moore L.P."/>
            <person name="Eastman K.E."/>
            <person name="Scott K."/>
            <person name="Konkel Z."/>
            <person name="Mondo S.J."/>
            <person name="Kuo A."/>
            <person name="Hayes R.D."/>
            <person name="Haridas S."/>
            <person name="Andreopoulos B."/>
            <person name="Riley R."/>
            <person name="LaButti K."/>
            <person name="Pangilinan J."/>
            <person name="Lipzen A."/>
            <person name="Amirebrahimi M."/>
            <person name="Yan J."/>
            <person name="Adam C."/>
            <person name="Keymanesh K."/>
            <person name="Ng V."/>
            <person name="Louie K."/>
            <person name="Northen T."/>
            <person name="Drula E."/>
            <person name="Henrissat B."/>
            <person name="Hsieh H.M."/>
            <person name="Youens-Clark K."/>
            <person name="Lutzoni F."/>
            <person name="Miadlikowska J."/>
            <person name="Eastwood D.C."/>
            <person name="Hamelin R.C."/>
            <person name="Grigoriev I.V."/>
            <person name="U'Ren J.M."/>
        </authorList>
    </citation>
    <scope>NUCLEOTIDE SEQUENCE [LARGE SCALE GENOMIC DNA]</scope>
    <source>
        <strain evidence="1 2">ER1909</strain>
    </source>
</reference>
<dbReference type="Proteomes" id="UP001497680">
    <property type="component" value="Unassembled WGS sequence"/>
</dbReference>
<protein>
    <submittedName>
        <fullName evidence="1">MPR-like GPCR protein</fullName>
    </submittedName>
</protein>
<proteinExistence type="predicted"/>